<keyword evidence="2" id="KW-0001">2Fe-2S</keyword>
<dbReference type="PANTHER" id="PTHR43756">
    <property type="entry name" value="CHOLINE MONOOXYGENASE, CHLOROPLASTIC"/>
    <property type="match status" value="1"/>
</dbReference>
<gene>
    <name evidence="9" type="ORF">H3309_13760</name>
</gene>
<name>A0A7G5IMV1_9SPHN</name>
<evidence type="ECO:0000256" key="1">
    <source>
        <dbReference type="ARBA" id="ARBA00001962"/>
    </source>
</evidence>
<dbReference type="SUPFAM" id="SSF50022">
    <property type="entry name" value="ISP domain"/>
    <property type="match status" value="1"/>
</dbReference>
<keyword evidence="5" id="KW-0408">Iron</keyword>
<feature type="compositionally biased region" description="Basic and acidic residues" evidence="7">
    <location>
        <begin position="1"/>
        <end position="11"/>
    </location>
</feature>
<organism evidence="9 10">
    <name type="scientific">Sandaracinobacteroides saxicola</name>
    <dbReference type="NCBI Taxonomy" id="2759707"/>
    <lineage>
        <taxon>Bacteria</taxon>
        <taxon>Pseudomonadati</taxon>
        <taxon>Pseudomonadota</taxon>
        <taxon>Alphaproteobacteria</taxon>
        <taxon>Sphingomonadales</taxon>
        <taxon>Sphingosinicellaceae</taxon>
        <taxon>Sandaracinobacteroides</taxon>
    </lineage>
</organism>
<proteinExistence type="predicted"/>
<dbReference type="PANTHER" id="PTHR43756:SF5">
    <property type="entry name" value="CHOLINE MONOOXYGENASE, CHLOROPLASTIC"/>
    <property type="match status" value="1"/>
</dbReference>
<dbReference type="GO" id="GO:0051537">
    <property type="term" value="F:2 iron, 2 sulfur cluster binding"/>
    <property type="evidence" value="ECO:0007669"/>
    <property type="project" value="UniProtKB-KW"/>
</dbReference>
<dbReference type="InterPro" id="IPR017941">
    <property type="entry name" value="Rieske_2Fe-2S"/>
</dbReference>
<dbReference type="Proteomes" id="UP000515292">
    <property type="component" value="Chromosome"/>
</dbReference>
<evidence type="ECO:0000313" key="9">
    <source>
        <dbReference type="EMBL" id="QMW24693.1"/>
    </source>
</evidence>
<evidence type="ECO:0000256" key="3">
    <source>
        <dbReference type="ARBA" id="ARBA00022723"/>
    </source>
</evidence>
<dbReference type="SUPFAM" id="SSF55961">
    <property type="entry name" value="Bet v1-like"/>
    <property type="match status" value="1"/>
</dbReference>
<keyword evidence="3" id="KW-0479">Metal-binding</keyword>
<keyword evidence="4" id="KW-0560">Oxidoreductase</keyword>
<dbReference type="EMBL" id="CP059851">
    <property type="protein sequence ID" value="QMW24693.1"/>
    <property type="molecule type" value="Genomic_DNA"/>
</dbReference>
<dbReference type="Gene3D" id="2.102.10.10">
    <property type="entry name" value="Rieske [2Fe-2S] iron-sulphur domain"/>
    <property type="match status" value="1"/>
</dbReference>
<protein>
    <submittedName>
        <fullName evidence="9">Aromatic ring-hydroxylating dioxygenase subunit alpha</fullName>
    </submittedName>
</protein>
<dbReference type="PRINTS" id="PR00090">
    <property type="entry name" value="RNGDIOXGNASE"/>
</dbReference>
<dbReference type="InterPro" id="IPR015879">
    <property type="entry name" value="Ring_hydroxy_dOase_asu_C_dom"/>
</dbReference>
<keyword evidence="9" id="KW-0223">Dioxygenase</keyword>
<evidence type="ECO:0000256" key="6">
    <source>
        <dbReference type="ARBA" id="ARBA00023014"/>
    </source>
</evidence>
<dbReference type="AlphaFoldDB" id="A0A7G5IMV1"/>
<dbReference type="Pfam" id="PF00355">
    <property type="entry name" value="Rieske"/>
    <property type="match status" value="1"/>
</dbReference>
<evidence type="ECO:0000256" key="2">
    <source>
        <dbReference type="ARBA" id="ARBA00022714"/>
    </source>
</evidence>
<dbReference type="KEGG" id="sand:H3309_13760"/>
<evidence type="ECO:0000256" key="7">
    <source>
        <dbReference type="SAM" id="MobiDB-lite"/>
    </source>
</evidence>
<dbReference type="CDD" id="cd03469">
    <property type="entry name" value="Rieske_RO_Alpha_N"/>
    <property type="match status" value="1"/>
</dbReference>
<evidence type="ECO:0000256" key="4">
    <source>
        <dbReference type="ARBA" id="ARBA00023002"/>
    </source>
</evidence>
<evidence type="ECO:0000259" key="8">
    <source>
        <dbReference type="PROSITE" id="PS51296"/>
    </source>
</evidence>
<feature type="region of interest" description="Disordered" evidence="7">
    <location>
        <begin position="1"/>
        <end position="37"/>
    </location>
</feature>
<keyword evidence="6" id="KW-0411">Iron-sulfur</keyword>
<evidence type="ECO:0000313" key="10">
    <source>
        <dbReference type="Proteomes" id="UP000515292"/>
    </source>
</evidence>
<dbReference type="GO" id="GO:0051213">
    <property type="term" value="F:dioxygenase activity"/>
    <property type="evidence" value="ECO:0007669"/>
    <property type="project" value="UniProtKB-KW"/>
</dbReference>
<evidence type="ECO:0000256" key="5">
    <source>
        <dbReference type="ARBA" id="ARBA00023004"/>
    </source>
</evidence>
<comment type="cofactor">
    <cofactor evidence="1">
        <name>Fe cation</name>
        <dbReference type="ChEBI" id="CHEBI:24875"/>
    </cofactor>
</comment>
<dbReference type="PROSITE" id="PS51296">
    <property type="entry name" value="RIESKE"/>
    <property type="match status" value="1"/>
</dbReference>
<feature type="domain" description="Rieske" evidence="8">
    <location>
        <begin position="71"/>
        <end position="178"/>
    </location>
</feature>
<dbReference type="CDD" id="cd08882">
    <property type="entry name" value="RHO_alpha_C_MupW-like"/>
    <property type="match status" value="1"/>
</dbReference>
<feature type="compositionally biased region" description="Basic and acidic residues" evidence="7">
    <location>
        <begin position="23"/>
        <end position="37"/>
    </location>
</feature>
<reference evidence="9 10" key="1">
    <citation type="submission" date="2020-07" db="EMBL/GenBank/DDBJ databases">
        <title>Complete genome sequence for Sandaracinobacter sp. M6.</title>
        <authorList>
            <person name="Tang Y."/>
            <person name="Liu Q."/>
            <person name="Guo Z."/>
            <person name="Lei P."/>
            <person name="Huang B."/>
        </authorList>
    </citation>
    <scope>NUCLEOTIDE SEQUENCE [LARGE SCALE GENOMIC DNA]</scope>
    <source>
        <strain evidence="9 10">M6</strain>
    </source>
</reference>
<keyword evidence="10" id="KW-1185">Reference proteome</keyword>
<dbReference type="Pfam" id="PF00848">
    <property type="entry name" value="Ring_hydroxyl_A"/>
    <property type="match status" value="1"/>
</dbReference>
<dbReference type="Gene3D" id="3.90.380.10">
    <property type="entry name" value="Naphthalene 1,2-dioxygenase Alpha Subunit, Chain A, domain 1"/>
    <property type="match status" value="1"/>
</dbReference>
<accession>A0A7G5IMV1</accession>
<dbReference type="InterPro" id="IPR036922">
    <property type="entry name" value="Rieske_2Fe-2S_sf"/>
</dbReference>
<sequence length="458" mass="51103">MADADAARDFTHANSPGPSVAEIHARDHPPVPAKLGDDSWRDFGTAPLAASRYTSPAFFALEKERMWPRVWQMAARDEEFPEPGDLVVYDNLGKSVILVRQADGGVKAFWNVCLHRGRKLRTEAGHANELQCPFHGFTWNNDGTLKQIPCRWDFAHLSDEAMTLPEVRAERWAGYWFVNWDGSAPPLNEYLAPLPEHFSHWGQERNFTAVWVGKVIRANWKVVAEAFMEAWHSITTHPQILPFTGDSNSRYAIWGDHVNLALTPFGVASPHLGDIEQAAIIDAFSGGAGRNNEEAAPLVLAPGQTARAALGARNREGFAALGYPEAAQASDAELLDAWTYNVFPNISPWGGYLSNISYRWRPWPDENATLMEVRVLAKAPADGPVPRAAEMVFLKEDEPWSSVTAWGRLGGVYDQDMANLPYVQEGLHSSANDRVELGHYQESRIRHFHATLDKYLAR</sequence>
<dbReference type="InterPro" id="IPR001663">
    <property type="entry name" value="Rng_hydr_dOase-A"/>
</dbReference>
<dbReference type="GO" id="GO:0005506">
    <property type="term" value="F:iron ion binding"/>
    <property type="evidence" value="ECO:0007669"/>
    <property type="project" value="InterPro"/>
</dbReference>